<dbReference type="Pfam" id="PF21530">
    <property type="entry name" value="Pif1_2B_dom"/>
    <property type="match status" value="1"/>
</dbReference>
<reference evidence="2 3" key="1">
    <citation type="journal article" date="2019" name="Sci. Rep.">
        <title>Orb-weaving spider Araneus ventricosus genome elucidates the spidroin gene catalogue.</title>
        <authorList>
            <person name="Kono N."/>
            <person name="Nakamura H."/>
            <person name="Ohtoshi R."/>
            <person name="Moran D.A.P."/>
            <person name="Shinohara A."/>
            <person name="Yoshida Y."/>
            <person name="Fujiwara M."/>
            <person name="Mori M."/>
            <person name="Tomita M."/>
            <person name="Arakawa K."/>
        </authorList>
    </citation>
    <scope>NUCLEOTIDE SEQUENCE [LARGE SCALE GENOMIC DNA]</scope>
</reference>
<dbReference type="AlphaFoldDB" id="A0A4Y2CRY7"/>
<evidence type="ECO:0000259" key="1">
    <source>
        <dbReference type="Pfam" id="PF21530"/>
    </source>
</evidence>
<protein>
    <recommendedName>
        <fullName evidence="1">DNA helicase Pif1-like 2B domain-containing protein</fullName>
    </recommendedName>
</protein>
<gene>
    <name evidence="2" type="ORF">AVEN_190858_1</name>
</gene>
<organism evidence="2 3">
    <name type="scientific">Araneus ventricosus</name>
    <name type="common">Orbweaver spider</name>
    <name type="synonym">Epeira ventricosa</name>
    <dbReference type="NCBI Taxonomy" id="182803"/>
    <lineage>
        <taxon>Eukaryota</taxon>
        <taxon>Metazoa</taxon>
        <taxon>Ecdysozoa</taxon>
        <taxon>Arthropoda</taxon>
        <taxon>Chelicerata</taxon>
        <taxon>Arachnida</taxon>
        <taxon>Araneae</taxon>
        <taxon>Araneomorphae</taxon>
        <taxon>Entelegynae</taxon>
        <taxon>Araneoidea</taxon>
        <taxon>Araneidae</taxon>
        <taxon>Araneus</taxon>
    </lineage>
</organism>
<proteinExistence type="predicted"/>
<comment type="caution">
    <text evidence="2">The sequence shown here is derived from an EMBL/GenBank/DDBJ whole genome shotgun (WGS) entry which is preliminary data.</text>
</comment>
<keyword evidence="3" id="KW-1185">Reference proteome</keyword>
<sequence length="117" mass="13137">MHSDKLRLKSGVPELFIRNLDVPRLRNGTRFQFTHLEPKVLLATDMTGIARGESAKFSSHSDNTEGFTVPVQKVTVPYKISICQAQGQTLKGPGVHLEKSYFSVGNYMWRVHVCPAH</sequence>
<evidence type="ECO:0000313" key="2">
    <source>
        <dbReference type="EMBL" id="GBM06634.1"/>
    </source>
</evidence>
<accession>A0A4Y2CRY7</accession>
<dbReference type="EMBL" id="BGPR01000232">
    <property type="protein sequence ID" value="GBM06634.1"/>
    <property type="molecule type" value="Genomic_DNA"/>
</dbReference>
<feature type="domain" description="DNA helicase Pif1-like 2B" evidence="1">
    <location>
        <begin position="4"/>
        <end position="36"/>
    </location>
</feature>
<dbReference type="InterPro" id="IPR049163">
    <property type="entry name" value="Pif1-like_2B_dom"/>
</dbReference>
<evidence type="ECO:0000313" key="3">
    <source>
        <dbReference type="Proteomes" id="UP000499080"/>
    </source>
</evidence>
<dbReference type="Proteomes" id="UP000499080">
    <property type="component" value="Unassembled WGS sequence"/>
</dbReference>
<name>A0A4Y2CRY7_ARAVE</name>